<evidence type="ECO:0000313" key="1">
    <source>
        <dbReference type="EMBL" id="SVD69095.1"/>
    </source>
</evidence>
<organism evidence="1">
    <name type="scientific">marine metagenome</name>
    <dbReference type="NCBI Taxonomy" id="408172"/>
    <lineage>
        <taxon>unclassified sequences</taxon>
        <taxon>metagenomes</taxon>
        <taxon>ecological metagenomes</taxon>
    </lineage>
</organism>
<dbReference type="AlphaFoldDB" id="A0A382XES0"/>
<dbReference type="SUPFAM" id="SSF51735">
    <property type="entry name" value="NAD(P)-binding Rossmann-fold domains"/>
    <property type="match status" value="1"/>
</dbReference>
<name>A0A382XES0_9ZZZZ</name>
<gene>
    <name evidence="1" type="ORF">METZ01_LOCUS421949</name>
</gene>
<dbReference type="Gene3D" id="3.40.50.720">
    <property type="entry name" value="NAD(P)-binding Rossmann-like Domain"/>
    <property type="match status" value="1"/>
</dbReference>
<proteinExistence type="predicted"/>
<feature type="non-terminal residue" evidence="1">
    <location>
        <position position="179"/>
    </location>
</feature>
<reference evidence="1" key="1">
    <citation type="submission" date="2018-05" db="EMBL/GenBank/DDBJ databases">
        <authorList>
            <person name="Lanie J.A."/>
            <person name="Ng W.-L."/>
            <person name="Kazmierczak K.M."/>
            <person name="Andrzejewski T.M."/>
            <person name="Davidsen T.M."/>
            <person name="Wayne K.J."/>
            <person name="Tettelin H."/>
            <person name="Glass J.I."/>
            <person name="Rusch D."/>
            <person name="Podicherti R."/>
            <person name="Tsui H.-C.T."/>
            <person name="Winkler M.E."/>
        </authorList>
    </citation>
    <scope>NUCLEOTIDE SEQUENCE</scope>
</reference>
<evidence type="ECO:0008006" key="2">
    <source>
        <dbReference type="Google" id="ProtNLM"/>
    </source>
</evidence>
<dbReference type="InterPro" id="IPR036291">
    <property type="entry name" value="NAD(P)-bd_dom_sf"/>
</dbReference>
<accession>A0A382XES0</accession>
<protein>
    <recommendedName>
        <fullName evidence="2">NAD-dependent epimerase/dehydratase domain-containing protein</fullName>
    </recommendedName>
</protein>
<sequence length="179" mass="19359">MTPLSIASLPDRVENVVALEELLSRPSQALIDDMSRLQGDLIILGVSGKVGPCLARMAKRAAPDKRIIGVARFSDPLVQQRLADWGIETIACDLLDHDAIESLPKLPNVIYMAGKKFGTIGDEPFTWAMNTHVPALVGETFAHSRIVAFSTLCVYPFTDVTGPLCNEVTSPVPVGEYAN</sequence>
<dbReference type="EMBL" id="UINC01166896">
    <property type="protein sequence ID" value="SVD69095.1"/>
    <property type="molecule type" value="Genomic_DNA"/>
</dbReference>